<accession>A0A182P5U2</accession>
<reference evidence="1" key="2">
    <citation type="submission" date="2020-05" db="UniProtKB">
        <authorList>
            <consortium name="EnsemblMetazoa"/>
        </authorList>
    </citation>
    <scope>IDENTIFICATION</scope>
    <source>
        <strain evidence="1">Epiroticus2</strain>
    </source>
</reference>
<evidence type="ECO:0000313" key="1">
    <source>
        <dbReference type="EnsemblMetazoa" id="AEPI002283-PA"/>
    </source>
</evidence>
<dbReference type="AlphaFoldDB" id="A0A182P5U2"/>
<dbReference type="Proteomes" id="UP000075885">
    <property type="component" value="Unassembled WGS sequence"/>
</dbReference>
<sequence length="265" mass="29591">MPETLEQLKIGLENITHVHVNTNKPNTSTGLSSQASTTAFSAMVSPHAISQPLPTETGHSQQQPQVIFYQSQEYIISDSTTVGLDETIDPSTSTGALPKAQEYILEGTTYAAVVAGDYLTQSAQQHHSTTNDTSSMVESLELSQEYPSRRTSAEFGNTSFGEGSLEINFNKEMPGEPNTAIDSSILYIREKQLTNQGSVDRIDRFKPYRNLHHLNHSHNQIIAFIHAHSLRQLMKNLAKASHRNITIKRQQMFPKFLHRTSLKRS</sequence>
<evidence type="ECO:0000313" key="2">
    <source>
        <dbReference type="Proteomes" id="UP000075885"/>
    </source>
</evidence>
<organism evidence="1 2">
    <name type="scientific">Anopheles epiroticus</name>
    <dbReference type="NCBI Taxonomy" id="199890"/>
    <lineage>
        <taxon>Eukaryota</taxon>
        <taxon>Metazoa</taxon>
        <taxon>Ecdysozoa</taxon>
        <taxon>Arthropoda</taxon>
        <taxon>Hexapoda</taxon>
        <taxon>Insecta</taxon>
        <taxon>Pterygota</taxon>
        <taxon>Neoptera</taxon>
        <taxon>Endopterygota</taxon>
        <taxon>Diptera</taxon>
        <taxon>Nematocera</taxon>
        <taxon>Culicoidea</taxon>
        <taxon>Culicidae</taxon>
        <taxon>Anophelinae</taxon>
        <taxon>Anopheles</taxon>
    </lineage>
</organism>
<proteinExistence type="predicted"/>
<protein>
    <submittedName>
        <fullName evidence="1">Uncharacterized protein</fullName>
    </submittedName>
</protein>
<reference evidence="2" key="1">
    <citation type="submission" date="2013-03" db="EMBL/GenBank/DDBJ databases">
        <title>The Genome Sequence of Anopheles epiroticus epiroticus2.</title>
        <authorList>
            <consortium name="The Broad Institute Genomics Platform"/>
            <person name="Neafsey D.E."/>
            <person name="Howell P."/>
            <person name="Walker B."/>
            <person name="Young S.K."/>
            <person name="Zeng Q."/>
            <person name="Gargeya S."/>
            <person name="Fitzgerald M."/>
            <person name="Haas B."/>
            <person name="Abouelleil A."/>
            <person name="Allen A.W."/>
            <person name="Alvarado L."/>
            <person name="Arachchi H.M."/>
            <person name="Berlin A.M."/>
            <person name="Chapman S.B."/>
            <person name="Gainer-Dewar J."/>
            <person name="Goldberg J."/>
            <person name="Griggs A."/>
            <person name="Gujja S."/>
            <person name="Hansen M."/>
            <person name="Howarth C."/>
            <person name="Imamovic A."/>
            <person name="Ireland A."/>
            <person name="Larimer J."/>
            <person name="McCowan C."/>
            <person name="Murphy C."/>
            <person name="Pearson M."/>
            <person name="Poon T.W."/>
            <person name="Priest M."/>
            <person name="Roberts A."/>
            <person name="Saif S."/>
            <person name="Shea T."/>
            <person name="Sisk P."/>
            <person name="Sykes S."/>
            <person name="Wortman J."/>
            <person name="Nusbaum C."/>
            <person name="Birren B."/>
        </authorList>
    </citation>
    <scope>NUCLEOTIDE SEQUENCE [LARGE SCALE GENOMIC DNA]</scope>
    <source>
        <strain evidence="2">Epiroticus2</strain>
    </source>
</reference>
<dbReference type="VEuPathDB" id="VectorBase:AEPI002283"/>
<dbReference type="EnsemblMetazoa" id="AEPI002283-RA">
    <property type="protein sequence ID" value="AEPI002283-PA"/>
    <property type="gene ID" value="AEPI002283"/>
</dbReference>
<keyword evidence="2" id="KW-1185">Reference proteome</keyword>
<name>A0A182P5U2_9DIPT</name>